<reference evidence="2" key="1">
    <citation type="journal article" date="2021" name="PeerJ">
        <title>Extensive microbial diversity within the chicken gut microbiome revealed by metagenomics and culture.</title>
        <authorList>
            <person name="Gilroy R."/>
            <person name="Ravi A."/>
            <person name="Getino M."/>
            <person name="Pursley I."/>
            <person name="Horton D.L."/>
            <person name="Alikhan N.F."/>
            <person name="Baker D."/>
            <person name="Gharbi K."/>
            <person name="Hall N."/>
            <person name="Watson M."/>
            <person name="Adriaenssens E.M."/>
            <person name="Foster-Nyarko E."/>
            <person name="Jarju S."/>
            <person name="Secka A."/>
            <person name="Antonio M."/>
            <person name="Oren A."/>
            <person name="Chaudhuri R.R."/>
            <person name="La Ragione R."/>
            <person name="Hildebrand F."/>
            <person name="Pallen M.J."/>
        </authorList>
    </citation>
    <scope>NUCLEOTIDE SEQUENCE</scope>
    <source>
        <strain evidence="2">ChiHjej12B11-9795</strain>
    </source>
</reference>
<dbReference type="Gene3D" id="2.60.40.1190">
    <property type="match status" value="1"/>
</dbReference>
<dbReference type="Proteomes" id="UP000823862">
    <property type="component" value="Unassembled WGS sequence"/>
</dbReference>
<accession>A0A9D2HWM1</accession>
<proteinExistence type="predicted"/>
<dbReference type="GO" id="GO:0016052">
    <property type="term" value="P:carbohydrate catabolic process"/>
    <property type="evidence" value="ECO:0007669"/>
    <property type="project" value="InterPro"/>
</dbReference>
<dbReference type="GO" id="GO:0004553">
    <property type="term" value="F:hydrolase activity, hydrolyzing O-glycosyl compounds"/>
    <property type="evidence" value="ECO:0007669"/>
    <property type="project" value="InterPro"/>
</dbReference>
<dbReference type="CDD" id="cd09620">
    <property type="entry name" value="CBM9_like_3"/>
    <property type="match status" value="1"/>
</dbReference>
<gene>
    <name evidence="2" type="ORF">H9950_06030</name>
</gene>
<dbReference type="AlphaFoldDB" id="A0A9D2HWM1"/>
<dbReference type="SUPFAM" id="SSF49344">
    <property type="entry name" value="CBD9-like"/>
    <property type="match status" value="1"/>
</dbReference>
<name>A0A9D2HWM1_9BACE</name>
<sequence>MKELNVKKISAANVPVEAIPTLLDQEKIAFQPIETVNWPEYPYQPSVQFRVAHTGDALLLHFKVREASVRAVATADNGRVWEDSCVEFFSVPAGDGVYYNLECNCAGTLLVGGGADRKDRQRASQEVLDRVQRWASLGRQPFDERIGECHWEVALVVPVSTFFLHRLDTLSGCQIRANFYKCGDLLQTPHFLSWNPIKLEQPNFHCPEFFGLLHFE</sequence>
<evidence type="ECO:0000259" key="1">
    <source>
        <dbReference type="Pfam" id="PF16011"/>
    </source>
</evidence>
<comment type="caution">
    <text evidence="2">The sequence shown here is derived from an EMBL/GenBank/DDBJ whole genome shotgun (WGS) entry which is preliminary data.</text>
</comment>
<protein>
    <recommendedName>
        <fullName evidence="1">Carbohydrate-binding domain-containing protein</fullName>
    </recommendedName>
</protein>
<dbReference type="InterPro" id="IPR010502">
    <property type="entry name" value="Carb-bd_dom_fam9"/>
</dbReference>
<reference evidence="2" key="2">
    <citation type="submission" date="2021-04" db="EMBL/GenBank/DDBJ databases">
        <authorList>
            <person name="Gilroy R."/>
        </authorList>
    </citation>
    <scope>NUCLEOTIDE SEQUENCE</scope>
    <source>
        <strain evidence="2">ChiHjej12B11-9795</strain>
    </source>
</reference>
<organism evidence="2 3">
    <name type="scientific">Candidatus Bacteroides avicola</name>
    <dbReference type="NCBI Taxonomy" id="2838468"/>
    <lineage>
        <taxon>Bacteria</taxon>
        <taxon>Pseudomonadati</taxon>
        <taxon>Bacteroidota</taxon>
        <taxon>Bacteroidia</taxon>
        <taxon>Bacteroidales</taxon>
        <taxon>Bacteroidaceae</taxon>
        <taxon>Bacteroides</taxon>
    </lineage>
</organism>
<dbReference type="EMBL" id="DWZI01000035">
    <property type="protein sequence ID" value="HJA85736.1"/>
    <property type="molecule type" value="Genomic_DNA"/>
</dbReference>
<dbReference type="GO" id="GO:0030246">
    <property type="term" value="F:carbohydrate binding"/>
    <property type="evidence" value="ECO:0007669"/>
    <property type="project" value="InterPro"/>
</dbReference>
<evidence type="ECO:0000313" key="2">
    <source>
        <dbReference type="EMBL" id="HJA85736.1"/>
    </source>
</evidence>
<evidence type="ECO:0000313" key="3">
    <source>
        <dbReference type="Proteomes" id="UP000823862"/>
    </source>
</evidence>
<dbReference type="Pfam" id="PF16011">
    <property type="entry name" value="CBM9_2"/>
    <property type="match status" value="1"/>
</dbReference>
<feature type="domain" description="Carbohydrate-binding" evidence="1">
    <location>
        <begin position="18"/>
        <end position="215"/>
    </location>
</feature>